<dbReference type="PANTHER" id="PTHR42789">
    <property type="entry name" value="D-ISOMER SPECIFIC 2-HYDROXYACID DEHYDROGENASE FAMILY PROTEIN (AFU_ORTHOLOGUE AFUA_6G10090)"/>
    <property type="match status" value="1"/>
</dbReference>
<evidence type="ECO:0000256" key="1">
    <source>
        <dbReference type="ARBA" id="ARBA00005854"/>
    </source>
</evidence>
<dbReference type="InterPro" id="IPR050857">
    <property type="entry name" value="D-2-hydroxyacid_DH"/>
</dbReference>
<dbReference type="SUPFAM" id="SSF51735">
    <property type="entry name" value="NAD(P)-binding Rossmann-fold domains"/>
    <property type="match status" value="1"/>
</dbReference>
<dbReference type="Proteomes" id="UP001221597">
    <property type="component" value="Chromosome"/>
</dbReference>
<feature type="domain" description="D-isomer specific 2-hydroxyacid dehydrogenase NAD-binding" evidence="4">
    <location>
        <begin position="133"/>
        <end position="307"/>
    </location>
</feature>
<dbReference type="InterPro" id="IPR036291">
    <property type="entry name" value="NAD(P)-bd_dom_sf"/>
</dbReference>
<proteinExistence type="inferred from homology"/>
<dbReference type="EMBL" id="CP121671">
    <property type="protein sequence ID" value="WFT75594.1"/>
    <property type="molecule type" value="Genomic_DNA"/>
</dbReference>
<evidence type="ECO:0000259" key="4">
    <source>
        <dbReference type="Pfam" id="PF02826"/>
    </source>
</evidence>
<evidence type="ECO:0000256" key="2">
    <source>
        <dbReference type="ARBA" id="ARBA00023002"/>
    </source>
</evidence>
<gene>
    <name evidence="5" type="ORF">P9989_04165</name>
</gene>
<dbReference type="InterPro" id="IPR006140">
    <property type="entry name" value="D-isomer_DH_NAD-bd"/>
</dbReference>
<evidence type="ECO:0000256" key="3">
    <source>
        <dbReference type="ARBA" id="ARBA00023027"/>
    </source>
</evidence>
<dbReference type="CDD" id="cd12171">
    <property type="entry name" value="2-Hacid_dh_10"/>
    <property type="match status" value="1"/>
</dbReference>
<comment type="similarity">
    <text evidence="1">Belongs to the D-isomer specific 2-hydroxyacid dehydrogenase family.</text>
</comment>
<keyword evidence="6" id="KW-1185">Reference proteome</keyword>
<evidence type="ECO:0000313" key="6">
    <source>
        <dbReference type="Proteomes" id="UP001221597"/>
    </source>
</evidence>
<dbReference type="RefSeq" id="WP_283077560.1">
    <property type="nucleotide sequence ID" value="NZ_CP121671.1"/>
</dbReference>
<dbReference type="SUPFAM" id="SSF52283">
    <property type="entry name" value="Formate/glycerate dehydrogenase catalytic domain-like"/>
    <property type="match status" value="1"/>
</dbReference>
<dbReference type="Gene3D" id="3.40.50.720">
    <property type="entry name" value="NAD(P)-binding Rossmann-like Domain"/>
    <property type="match status" value="2"/>
</dbReference>
<keyword evidence="2" id="KW-0560">Oxidoreductase</keyword>
<dbReference type="Pfam" id="PF02826">
    <property type="entry name" value="2-Hacid_dh_C"/>
    <property type="match status" value="1"/>
</dbReference>
<accession>A0ABY8J2E6</accession>
<protein>
    <submittedName>
        <fullName evidence="5">2-hydroxyacid dehydrogenase</fullName>
    </submittedName>
</protein>
<name>A0ABY8J2E6_9BACI</name>
<keyword evidence="3" id="KW-0520">NAD</keyword>
<sequence length="330" mass="36673">MKCLAIADLFITKEMMQHGLTKLTEAGIAVTVREWKHENLEKLQQDNLAIEQGGSEVIELPDHLMKDIDSFDLIITQFAPVNKKVISATSNLKGVGIMRGGTENINASFAEEKGITVINTPGRNARSVAEFTVGLILAEVRNIARSHAALKQGVWRKDFPNGDFVPELEGRTVGLIGFGNIGQLVGKFLSVFGAKIIFYDPYYNGETSFDNVDLENLLKQSDIVSMHGRLTEETRNMIRAEHFKMMKSTAIIVNSARSGLIKEDDLIEALQNREIIGAAIDTFDHEPLEEDSPFLKLDNITLTAHMAGSTHDSFRNTPNKLAQRILEHLE</sequence>
<organism evidence="5 6">
    <name type="scientific">Halobacillus naozhouensis</name>
    <dbReference type="NCBI Taxonomy" id="554880"/>
    <lineage>
        <taxon>Bacteria</taxon>
        <taxon>Bacillati</taxon>
        <taxon>Bacillota</taxon>
        <taxon>Bacilli</taxon>
        <taxon>Bacillales</taxon>
        <taxon>Bacillaceae</taxon>
        <taxon>Halobacillus</taxon>
    </lineage>
</organism>
<reference evidence="5 6" key="1">
    <citation type="submission" date="2023-04" db="EMBL/GenBank/DDBJ databases">
        <title>Genome sequence of Halobacillus naozhouensis KACC 21980.</title>
        <authorList>
            <person name="Kim S."/>
            <person name="Heo J."/>
            <person name="Kwon S.-W."/>
        </authorList>
    </citation>
    <scope>NUCLEOTIDE SEQUENCE [LARGE SCALE GENOMIC DNA]</scope>
    <source>
        <strain evidence="5 6">KCTC 13234</strain>
    </source>
</reference>
<dbReference type="PANTHER" id="PTHR42789:SF1">
    <property type="entry name" value="D-ISOMER SPECIFIC 2-HYDROXYACID DEHYDROGENASE FAMILY PROTEIN (AFU_ORTHOLOGUE AFUA_6G10090)"/>
    <property type="match status" value="1"/>
</dbReference>
<evidence type="ECO:0000313" key="5">
    <source>
        <dbReference type="EMBL" id="WFT75594.1"/>
    </source>
</evidence>